<dbReference type="CDD" id="cd12148">
    <property type="entry name" value="fungal_TF_MHR"/>
    <property type="match status" value="1"/>
</dbReference>
<evidence type="ECO:0000256" key="2">
    <source>
        <dbReference type="SAM" id="MobiDB-lite"/>
    </source>
</evidence>
<dbReference type="PANTHER" id="PTHR47785:SF6">
    <property type="entry name" value="ZN(II)2CYS6 TRANSCRIPTION FACTOR (EUROFUNG)"/>
    <property type="match status" value="1"/>
</dbReference>
<evidence type="ECO:0000256" key="1">
    <source>
        <dbReference type="ARBA" id="ARBA00023242"/>
    </source>
</evidence>
<feature type="domain" description="Xylanolytic transcriptional activator regulatory" evidence="3">
    <location>
        <begin position="174"/>
        <end position="442"/>
    </location>
</feature>
<dbReference type="EMBL" id="QWIN01000056">
    <property type="protein sequence ID" value="RMY60740.1"/>
    <property type="molecule type" value="Genomic_DNA"/>
</dbReference>
<comment type="caution">
    <text evidence="4">The sequence shown here is derived from an EMBL/GenBank/DDBJ whole genome shotgun (WGS) entry which is preliminary data.</text>
</comment>
<dbReference type="InterPro" id="IPR053181">
    <property type="entry name" value="EcdB-like_regulator"/>
</dbReference>
<dbReference type="GO" id="GO:0008270">
    <property type="term" value="F:zinc ion binding"/>
    <property type="evidence" value="ECO:0007669"/>
    <property type="project" value="InterPro"/>
</dbReference>
<accession>A0A3M7D918</accession>
<name>A0A3M7D918_HORWE</name>
<evidence type="ECO:0000313" key="4">
    <source>
        <dbReference type="EMBL" id="RMY60740.1"/>
    </source>
</evidence>
<dbReference type="Pfam" id="PF04082">
    <property type="entry name" value="Fungal_trans"/>
    <property type="match status" value="1"/>
</dbReference>
<protein>
    <recommendedName>
        <fullName evidence="3">Xylanolytic transcriptional activator regulatory domain-containing protein</fullName>
    </recommendedName>
</protein>
<dbReference type="PANTHER" id="PTHR47785">
    <property type="entry name" value="ZN(II)2CYS6 TRANSCRIPTION FACTOR (EUROFUNG)-RELATED-RELATED"/>
    <property type="match status" value="1"/>
</dbReference>
<reference evidence="4 5" key="1">
    <citation type="journal article" date="2018" name="BMC Genomics">
        <title>Genomic evidence for intraspecific hybridization in a clonal and extremely halotolerant yeast.</title>
        <authorList>
            <person name="Gostincar C."/>
            <person name="Stajich J.E."/>
            <person name="Zupancic J."/>
            <person name="Zalar P."/>
            <person name="Gunde-Cimerman N."/>
        </authorList>
    </citation>
    <scope>NUCLEOTIDE SEQUENCE [LARGE SCALE GENOMIC DNA]</scope>
    <source>
        <strain evidence="4 5">EXF-151</strain>
    </source>
</reference>
<evidence type="ECO:0000313" key="5">
    <source>
        <dbReference type="Proteomes" id="UP000270230"/>
    </source>
</evidence>
<dbReference type="GO" id="GO:0006351">
    <property type="term" value="P:DNA-templated transcription"/>
    <property type="evidence" value="ECO:0007669"/>
    <property type="project" value="InterPro"/>
</dbReference>
<proteinExistence type="predicted"/>
<feature type="compositionally biased region" description="Polar residues" evidence="2">
    <location>
        <begin position="50"/>
        <end position="60"/>
    </location>
</feature>
<evidence type="ECO:0000259" key="3">
    <source>
        <dbReference type="Pfam" id="PF04082"/>
    </source>
</evidence>
<organism evidence="4 5">
    <name type="scientific">Hortaea werneckii</name>
    <name type="common">Black yeast</name>
    <name type="synonym">Cladosporium werneckii</name>
    <dbReference type="NCBI Taxonomy" id="91943"/>
    <lineage>
        <taxon>Eukaryota</taxon>
        <taxon>Fungi</taxon>
        <taxon>Dikarya</taxon>
        <taxon>Ascomycota</taxon>
        <taxon>Pezizomycotina</taxon>
        <taxon>Dothideomycetes</taxon>
        <taxon>Dothideomycetidae</taxon>
        <taxon>Mycosphaerellales</taxon>
        <taxon>Teratosphaeriaceae</taxon>
        <taxon>Hortaea</taxon>
    </lineage>
</organism>
<dbReference type="GO" id="GO:0003677">
    <property type="term" value="F:DNA binding"/>
    <property type="evidence" value="ECO:0007669"/>
    <property type="project" value="InterPro"/>
</dbReference>
<keyword evidence="1" id="KW-0539">Nucleus</keyword>
<dbReference type="OrthoDB" id="6133115at2759"/>
<dbReference type="Proteomes" id="UP000270230">
    <property type="component" value="Unassembled WGS sequence"/>
</dbReference>
<gene>
    <name evidence="4" type="ORF">D0865_01367</name>
</gene>
<feature type="region of interest" description="Disordered" evidence="2">
    <location>
        <begin position="46"/>
        <end position="68"/>
    </location>
</feature>
<dbReference type="InterPro" id="IPR007219">
    <property type="entry name" value="XnlR_reg_dom"/>
</dbReference>
<sequence length="647" mass="71888">MVHVLDTLVRLENKLDNLAIGSGSRTAPDMNSSSFGASGASSSAPAPFATSMSEAATGKSTDSENRKQLGLGDLPAELQQNYQHLTAPHKIILWPGVYMHLLNLGIIAVSDLQYVLQQGTSWFINREVAKHSTPLASEVSLPCFAVNVGASPDLSSNVTFPTLTVERVREYSEAYFNTFNVLHPLLDRENFVNESVPRILREGYGDGDVESVLALSVFALGQVAIDGVFGRPVSVVDSQPSGLHGGTPDQPPGLALFNEARRRFGFVATQCSLQNVQVLLLQATYYEACARHLDSWRSAVAASMACQVLIRSHSIDSSSATDDYMRRAYWTCVLSEDLYHFDLDLPRTGVHTLEGQVPLPHLRNGQAEQGMFSPGPSSTGISSETRSHNEDHFLAMIALRKLIARIRGVIHEASTPQESPYKYDGPPVTVVRELARQLDSWRALLPHPLQWNDQDKFDCPASDPTHRRPNEALFSVDSGPAPINREYNLDVVTAQLRTRFYYARFMLYRPLLYKALHFPELMTADDANCCALAIKSACLWPLTMAPPKNKKRLIPHLFTWTQNFLDILLILRMCTVNDCLRSIVEEGGVVGRQEVELSIRLMLEWIRDVKQVDGIAEWSWGILEPLYGQEPAQQRDLGISADVDFRG</sequence>
<dbReference type="AlphaFoldDB" id="A0A3M7D918"/>